<name>A0A3M8C9N6_9BACL</name>
<dbReference type="EMBL" id="RHHT01000061">
    <property type="protein sequence ID" value="RNB72416.1"/>
    <property type="molecule type" value="Genomic_DNA"/>
</dbReference>
<gene>
    <name evidence="1" type="ORF">EDM58_21680</name>
</gene>
<proteinExistence type="predicted"/>
<evidence type="ECO:0000313" key="2">
    <source>
        <dbReference type="Proteomes" id="UP000281915"/>
    </source>
</evidence>
<comment type="caution">
    <text evidence="1">The sequence shown here is derived from an EMBL/GenBank/DDBJ whole genome shotgun (WGS) entry which is preliminary data.</text>
</comment>
<accession>A0A3M8C9N6</accession>
<dbReference type="RefSeq" id="WP_221175429.1">
    <property type="nucleotide sequence ID" value="NZ_RHHT01000061.1"/>
</dbReference>
<reference evidence="1 2" key="1">
    <citation type="submission" date="2018-10" db="EMBL/GenBank/DDBJ databases">
        <title>Phylogenomics of Brevibacillus.</title>
        <authorList>
            <person name="Dunlap C."/>
        </authorList>
    </citation>
    <scope>NUCLEOTIDE SEQUENCE [LARGE SCALE GENOMIC DNA]</scope>
    <source>
        <strain evidence="1 2">JCM 15085</strain>
    </source>
</reference>
<organism evidence="1 2">
    <name type="scientific">Brevibacillus panacihumi</name>
    <dbReference type="NCBI Taxonomy" id="497735"/>
    <lineage>
        <taxon>Bacteria</taxon>
        <taxon>Bacillati</taxon>
        <taxon>Bacillota</taxon>
        <taxon>Bacilli</taxon>
        <taxon>Bacillales</taxon>
        <taxon>Paenibacillaceae</taxon>
        <taxon>Brevibacillus</taxon>
    </lineage>
</organism>
<evidence type="ECO:0000313" key="1">
    <source>
        <dbReference type="EMBL" id="RNB72416.1"/>
    </source>
</evidence>
<protein>
    <submittedName>
        <fullName evidence="1">Uncharacterized protein</fullName>
    </submittedName>
</protein>
<feature type="non-terminal residue" evidence="1">
    <location>
        <position position="1"/>
    </location>
</feature>
<dbReference type="Proteomes" id="UP000281915">
    <property type="component" value="Unassembled WGS sequence"/>
</dbReference>
<dbReference type="AlphaFoldDB" id="A0A3M8C9N6"/>
<sequence>SVLYSTPFQVKNLLSPSGVNEHLEKYPDIPVYVNEELASHFAHHPMVYATQVQHAEVVKATKETLVAGAELTNFEIPYISLFVSTVMQAKKWICDEATLGQAVFGVLSDTASRAVLGTVGQYAVSAAGSLLFGPAGGLVGSGVGAVLGMGQAGKVSAKMKSLLAKKEEAEVIGAVTVLSARVMDQMEQKRHRRQKKLAGMLRHLGISSAGRVLAEEIGQRAEKEELYSAHKKREIQTLLDAVSTGGQSVTDAVPVLLEKVVQTGVHPVHYQRELNALRESLERYRRKL</sequence>